<keyword evidence="2" id="KW-1185">Reference proteome</keyword>
<evidence type="ECO:0000313" key="2">
    <source>
        <dbReference type="Proteomes" id="UP000499080"/>
    </source>
</evidence>
<proteinExistence type="predicted"/>
<dbReference type="Proteomes" id="UP000499080">
    <property type="component" value="Unassembled WGS sequence"/>
</dbReference>
<reference evidence="1 2" key="1">
    <citation type="journal article" date="2019" name="Sci. Rep.">
        <title>Orb-weaving spider Araneus ventricosus genome elucidates the spidroin gene catalogue.</title>
        <authorList>
            <person name="Kono N."/>
            <person name="Nakamura H."/>
            <person name="Ohtoshi R."/>
            <person name="Moran D.A.P."/>
            <person name="Shinohara A."/>
            <person name="Yoshida Y."/>
            <person name="Fujiwara M."/>
            <person name="Mori M."/>
            <person name="Tomita M."/>
            <person name="Arakawa K."/>
        </authorList>
    </citation>
    <scope>NUCLEOTIDE SEQUENCE [LARGE SCALE GENOMIC DNA]</scope>
</reference>
<sequence>MCITPPPAPVPDAITVILVSPPKKNLNKSAFLRYSILYMYIMPPPCPPVPDAITWHCICSPSKKILIKRIPYDALHLYVILFAAPCLMPSRCIIGSPSKKILSKAHSHDTPSCICTYRRIFCPCLMPSVCAPDGRLKKLQENIQYWLECDVDDHGFPVLTDDGIIASVIDDQDSCDDEVGPSDNDIVKKGPSTEEAFLCQCKWLEQEKECYAVVQTCLRFSARKRGAALKQKKILNFFPY</sequence>
<gene>
    <name evidence="1" type="ORF">AVEN_218241_1</name>
</gene>
<comment type="caution">
    <text evidence="1">The sequence shown here is derived from an EMBL/GenBank/DDBJ whole genome shotgun (WGS) entry which is preliminary data.</text>
</comment>
<protein>
    <submittedName>
        <fullName evidence="1">Uncharacterized protein</fullName>
    </submittedName>
</protein>
<organism evidence="1 2">
    <name type="scientific">Araneus ventricosus</name>
    <name type="common">Orbweaver spider</name>
    <name type="synonym">Epeira ventricosa</name>
    <dbReference type="NCBI Taxonomy" id="182803"/>
    <lineage>
        <taxon>Eukaryota</taxon>
        <taxon>Metazoa</taxon>
        <taxon>Ecdysozoa</taxon>
        <taxon>Arthropoda</taxon>
        <taxon>Chelicerata</taxon>
        <taxon>Arachnida</taxon>
        <taxon>Araneae</taxon>
        <taxon>Araneomorphae</taxon>
        <taxon>Entelegynae</taxon>
        <taxon>Araneoidea</taxon>
        <taxon>Araneidae</taxon>
        <taxon>Araneus</taxon>
    </lineage>
</organism>
<accession>A0A4Y2LKP1</accession>
<dbReference type="EMBL" id="BGPR01005843">
    <property type="protein sequence ID" value="GBN13917.1"/>
    <property type="molecule type" value="Genomic_DNA"/>
</dbReference>
<evidence type="ECO:0000313" key="1">
    <source>
        <dbReference type="EMBL" id="GBN13917.1"/>
    </source>
</evidence>
<name>A0A4Y2LKP1_ARAVE</name>
<dbReference type="AlphaFoldDB" id="A0A4Y2LKP1"/>